<reference evidence="2" key="1">
    <citation type="submission" date="2018-07" db="EMBL/GenBank/DDBJ databases">
        <authorList>
            <person name="Quirk P.G."/>
            <person name="Krulwich T.A."/>
        </authorList>
    </citation>
    <scope>NUCLEOTIDE SEQUENCE</scope>
    <source>
        <strain evidence="2">Anand</strain>
    </source>
</reference>
<dbReference type="AlphaFoldDB" id="A0A3B0N7D2"/>
<dbReference type="EMBL" id="UIVS01000001">
    <property type="protein sequence ID" value="SVP90068.1"/>
    <property type="molecule type" value="Genomic_DNA"/>
</dbReference>
<proteinExistence type="predicted"/>
<evidence type="ECO:0000313" key="1">
    <source>
        <dbReference type="EMBL" id="SVP88925.1"/>
    </source>
</evidence>
<accession>A0A3B0N7D2</accession>
<dbReference type="EMBL" id="UIVT01000001">
    <property type="protein sequence ID" value="SVP88925.1"/>
    <property type="molecule type" value="Genomic_DNA"/>
</dbReference>
<sequence>MLRVNHSVVNLIKLLYDDFNGRPLNLYTQFGLYFELIYSEENLVEFLNLVYYEISQLNGFEFQNLSSLQDLKKFSFSKGLLPEMDLENEVFLEESLILLCSERLRLKNKFVKSLNISQKQQNFIDDSLLSKLKDLKISNSNYTCEPEQSRKRQLNKGLDESQVEELSRISEELSRDYNSRWNSYLDRFYNLFDVFFKVKGFKDSRDFQLLMETLKEWRKTTKFRELNLYDACTYRRDDKNVVKISYKTDNSNRVTELYSKIMSKF</sequence>
<dbReference type="VEuPathDB" id="PiroplasmaDB:TA05655"/>
<name>A0A3B0N7D2_THEAN</name>
<protein>
    <submittedName>
        <fullName evidence="2">Uncharacterized protein</fullName>
    </submittedName>
</protein>
<gene>
    <name evidence="1" type="ORF">TAT_000077700</name>
    <name evidence="2" type="ORF">TAV_000077200</name>
</gene>
<organism evidence="2">
    <name type="scientific">Theileria annulata</name>
    <dbReference type="NCBI Taxonomy" id="5874"/>
    <lineage>
        <taxon>Eukaryota</taxon>
        <taxon>Sar</taxon>
        <taxon>Alveolata</taxon>
        <taxon>Apicomplexa</taxon>
        <taxon>Aconoidasida</taxon>
        <taxon>Piroplasmida</taxon>
        <taxon>Theileriidae</taxon>
        <taxon>Theileria</taxon>
    </lineage>
</organism>
<evidence type="ECO:0000313" key="2">
    <source>
        <dbReference type="EMBL" id="SVP90068.1"/>
    </source>
</evidence>